<keyword evidence="2" id="KW-0496">Mitochondrion</keyword>
<feature type="transmembrane region" description="Helical" evidence="1">
    <location>
        <begin position="60"/>
        <end position="79"/>
    </location>
</feature>
<name>A0A101M0Y5_PICGL</name>
<dbReference type="AlphaFoldDB" id="A0A101M0Y5"/>
<comment type="caution">
    <text evidence="2">The sequence shown here is derived from an EMBL/GenBank/DDBJ whole genome shotgun (WGS) entry which is preliminary data.</text>
</comment>
<accession>A0A101M0Y5</accession>
<geneLocation type="mitochondrion" evidence="2"/>
<organism evidence="2">
    <name type="scientific">Picea glauca</name>
    <name type="common">White spruce</name>
    <name type="synonym">Pinus glauca</name>
    <dbReference type="NCBI Taxonomy" id="3330"/>
    <lineage>
        <taxon>Eukaryota</taxon>
        <taxon>Viridiplantae</taxon>
        <taxon>Streptophyta</taxon>
        <taxon>Embryophyta</taxon>
        <taxon>Tracheophyta</taxon>
        <taxon>Spermatophyta</taxon>
        <taxon>Pinopsida</taxon>
        <taxon>Pinidae</taxon>
        <taxon>Conifers I</taxon>
        <taxon>Pinales</taxon>
        <taxon>Pinaceae</taxon>
        <taxon>Picea</taxon>
    </lineage>
</organism>
<keyword evidence="1" id="KW-0472">Membrane</keyword>
<proteinExistence type="predicted"/>
<protein>
    <submittedName>
        <fullName evidence="2">Uncharacterized protein</fullName>
    </submittedName>
</protein>
<keyword evidence="1" id="KW-1133">Transmembrane helix</keyword>
<dbReference type="EMBL" id="LKAM01000004">
    <property type="protein sequence ID" value="KUM48902.1"/>
    <property type="molecule type" value="Genomic_DNA"/>
</dbReference>
<sequence>MYAKSSLSKCLPPWVTTKARCAFHLYFGEFLVGSSCYSFSSKILVGREFNPILIENTIGWWAWVVGGPYLIPTLASSFLTESTRFGTNRLLPAFLSLILKIQPLTGRREASLSSILTLNLCKGTLLCCQKAH</sequence>
<evidence type="ECO:0000256" key="1">
    <source>
        <dbReference type="SAM" id="Phobius"/>
    </source>
</evidence>
<feature type="transmembrane region" description="Helical" evidence="1">
    <location>
        <begin position="21"/>
        <end position="40"/>
    </location>
</feature>
<evidence type="ECO:0000313" key="2">
    <source>
        <dbReference type="EMBL" id="KUM48902.1"/>
    </source>
</evidence>
<keyword evidence="1" id="KW-0812">Transmembrane</keyword>
<gene>
    <name evidence="2" type="ORF">ABT39_MTgene4238</name>
</gene>
<reference evidence="2" key="1">
    <citation type="journal article" date="2015" name="Genome Biol. Evol.">
        <title>Organellar Genomes of White Spruce (Picea glauca): Assembly and Annotation.</title>
        <authorList>
            <person name="Jackman S.D."/>
            <person name="Warren R.L."/>
            <person name="Gibb E.A."/>
            <person name="Vandervalk B.P."/>
            <person name="Mohamadi H."/>
            <person name="Chu J."/>
            <person name="Raymond A."/>
            <person name="Pleasance S."/>
            <person name="Coope R."/>
            <person name="Wildung M.R."/>
            <person name="Ritland C.E."/>
            <person name="Bousquet J."/>
            <person name="Jones S.J."/>
            <person name="Bohlmann J."/>
            <person name="Birol I."/>
        </authorList>
    </citation>
    <scope>NUCLEOTIDE SEQUENCE [LARGE SCALE GENOMIC DNA]</scope>
    <source>
        <tissue evidence="2">Flushing bud</tissue>
    </source>
</reference>